<accession>A0ABS7CER8</accession>
<sequence>MRVPPFERYARFSQGAALLVVGAIIGAAVYQSIFFTSFNSLKNVTMEMEDKLQQYEDDIKRLNQFKDQHTVIKSIQPVLEEAREKPVSPPLDELTKNELKKRIKEDLSVLIGRSIYDIDSDAKLARLLLESKVYMDVHGSNFRVGIKTMLVVDNVLRVWFVPVKLTPG</sequence>
<protein>
    <recommendedName>
        <fullName evidence="3">Sporulation membrane protein YtrI C-terminal domain-containing protein</fullName>
    </recommendedName>
</protein>
<keyword evidence="2" id="KW-1133">Transmembrane helix</keyword>
<feature type="coiled-coil region" evidence="1">
    <location>
        <begin position="38"/>
        <end position="65"/>
    </location>
</feature>
<proteinExistence type="predicted"/>
<evidence type="ECO:0000259" key="3">
    <source>
        <dbReference type="Pfam" id="PF26347"/>
    </source>
</evidence>
<reference evidence="4 5" key="1">
    <citation type="submission" date="2021-07" db="EMBL/GenBank/DDBJ databases">
        <title>Paenibacillus radiodurans sp. nov., isolated from the southeastern edge of Tengger Desert.</title>
        <authorList>
            <person name="Zhang G."/>
        </authorList>
    </citation>
    <scope>NUCLEOTIDE SEQUENCE [LARGE SCALE GENOMIC DNA]</scope>
    <source>
        <strain evidence="4 5">CCM 7311</strain>
    </source>
</reference>
<feature type="transmembrane region" description="Helical" evidence="2">
    <location>
        <begin position="12"/>
        <end position="33"/>
    </location>
</feature>
<dbReference type="Pfam" id="PF26347">
    <property type="entry name" value="YtrI_sporulation"/>
    <property type="match status" value="1"/>
</dbReference>
<gene>
    <name evidence="4" type="ORF">K0U00_35190</name>
</gene>
<keyword evidence="2" id="KW-0472">Membrane</keyword>
<dbReference type="InterPro" id="IPR058620">
    <property type="entry name" value="YtrI_C"/>
</dbReference>
<dbReference type="RefSeq" id="WP_210038525.1">
    <property type="nucleotide sequence ID" value="NZ_JBHLVU010000022.1"/>
</dbReference>
<comment type="caution">
    <text evidence="4">The sequence shown here is derived from an EMBL/GenBank/DDBJ whole genome shotgun (WGS) entry which is preliminary data.</text>
</comment>
<keyword evidence="5" id="KW-1185">Reference proteome</keyword>
<dbReference type="Proteomes" id="UP001519887">
    <property type="component" value="Unassembled WGS sequence"/>
</dbReference>
<feature type="domain" description="Sporulation membrane protein YtrI C-terminal" evidence="3">
    <location>
        <begin position="88"/>
        <end position="160"/>
    </location>
</feature>
<organism evidence="4 5">
    <name type="scientific">Paenibacillus sepulcri</name>
    <dbReference type="NCBI Taxonomy" id="359917"/>
    <lineage>
        <taxon>Bacteria</taxon>
        <taxon>Bacillati</taxon>
        <taxon>Bacillota</taxon>
        <taxon>Bacilli</taxon>
        <taxon>Bacillales</taxon>
        <taxon>Paenibacillaceae</taxon>
        <taxon>Paenibacillus</taxon>
    </lineage>
</organism>
<evidence type="ECO:0000256" key="2">
    <source>
        <dbReference type="SAM" id="Phobius"/>
    </source>
</evidence>
<keyword evidence="1" id="KW-0175">Coiled coil</keyword>
<evidence type="ECO:0000313" key="4">
    <source>
        <dbReference type="EMBL" id="MBW7459312.1"/>
    </source>
</evidence>
<dbReference type="EMBL" id="JAHZIK010001580">
    <property type="protein sequence ID" value="MBW7459312.1"/>
    <property type="molecule type" value="Genomic_DNA"/>
</dbReference>
<evidence type="ECO:0000313" key="5">
    <source>
        <dbReference type="Proteomes" id="UP001519887"/>
    </source>
</evidence>
<evidence type="ECO:0000256" key="1">
    <source>
        <dbReference type="SAM" id="Coils"/>
    </source>
</evidence>
<keyword evidence="2" id="KW-0812">Transmembrane</keyword>
<name>A0ABS7CER8_9BACL</name>